<evidence type="ECO:0000256" key="2">
    <source>
        <dbReference type="SAM" id="MobiDB-lite"/>
    </source>
</evidence>
<gene>
    <name evidence="3" type="ORF">BSTOLATCC_MIC55819</name>
</gene>
<proteinExistence type="predicted"/>
<dbReference type="EMBL" id="CAJZBQ010000054">
    <property type="protein sequence ID" value="CAG9332369.1"/>
    <property type="molecule type" value="Genomic_DNA"/>
</dbReference>
<accession>A0AAU9K9S1</accession>
<dbReference type="Proteomes" id="UP001162131">
    <property type="component" value="Unassembled WGS sequence"/>
</dbReference>
<dbReference type="AlphaFoldDB" id="A0AAU9K9S1"/>
<dbReference type="InterPro" id="IPR011011">
    <property type="entry name" value="Znf_FYVE_PHD"/>
</dbReference>
<feature type="region of interest" description="Disordered" evidence="2">
    <location>
        <begin position="1"/>
        <end position="38"/>
    </location>
</feature>
<protein>
    <recommendedName>
        <fullName evidence="5">FYVE-type domain-containing protein</fullName>
    </recommendedName>
</protein>
<dbReference type="Gene3D" id="3.30.40.10">
    <property type="entry name" value="Zinc/RING finger domain, C3HC4 (zinc finger)"/>
    <property type="match status" value="1"/>
</dbReference>
<sequence>MDSDRKSSSENSSENDQRDREESVWSNPDSYVGSRTTSVTDRSQLSISPAIKPGIDRNAYKNQKYCIVCEIQVAKHGVVRAKRFSCKFCYNAVCGSCSPLTLLHPETFRPERVCMNCFYSFIEEKFKNSGNEEFKIRLESEIQDKNMEIAKKKLAEVRCAQLEEDIDLKDQELIKLKIELEEEKKRAEKANKELNSNQHKAEKEIKDEKFSELERKLNELKIENTELKKKLESISALQASQKSGACCTIQ</sequence>
<dbReference type="InterPro" id="IPR013083">
    <property type="entry name" value="Znf_RING/FYVE/PHD"/>
</dbReference>
<organism evidence="3 4">
    <name type="scientific">Blepharisma stoltei</name>
    <dbReference type="NCBI Taxonomy" id="1481888"/>
    <lineage>
        <taxon>Eukaryota</taxon>
        <taxon>Sar</taxon>
        <taxon>Alveolata</taxon>
        <taxon>Ciliophora</taxon>
        <taxon>Postciliodesmatophora</taxon>
        <taxon>Heterotrichea</taxon>
        <taxon>Heterotrichida</taxon>
        <taxon>Blepharismidae</taxon>
        <taxon>Blepharisma</taxon>
    </lineage>
</organism>
<feature type="coiled-coil region" evidence="1">
    <location>
        <begin position="152"/>
        <end position="237"/>
    </location>
</feature>
<comment type="caution">
    <text evidence="3">The sequence shown here is derived from an EMBL/GenBank/DDBJ whole genome shotgun (WGS) entry which is preliminary data.</text>
</comment>
<name>A0AAU9K9S1_9CILI</name>
<dbReference type="SUPFAM" id="SSF57903">
    <property type="entry name" value="FYVE/PHD zinc finger"/>
    <property type="match status" value="1"/>
</dbReference>
<keyword evidence="4" id="KW-1185">Reference proteome</keyword>
<evidence type="ECO:0008006" key="5">
    <source>
        <dbReference type="Google" id="ProtNLM"/>
    </source>
</evidence>
<feature type="compositionally biased region" description="Polar residues" evidence="2">
    <location>
        <begin position="24"/>
        <end position="38"/>
    </location>
</feature>
<keyword evidence="1" id="KW-0175">Coiled coil</keyword>
<evidence type="ECO:0000313" key="4">
    <source>
        <dbReference type="Proteomes" id="UP001162131"/>
    </source>
</evidence>
<reference evidence="3" key="1">
    <citation type="submission" date="2021-09" db="EMBL/GenBank/DDBJ databases">
        <authorList>
            <consortium name="AG Swart"/>
            <person name="Singh M."/>
            <person name="Singh A."/>
            <person name="Seah K."/>
            <person name="Emmerich C."/>
        </authorList>
    </citation>
    <scope>NUCLEOTIDE SEQUENCE</scope>
    <source>
        <strain evidence="3">ATCC30299</strain>
    </source>
</reference>
<evidence type="ECO:0000256" key="1">
    <source>
        <dbReference type="SAM" id="Coils"/>
    </source>
</evidence>
<dbReference type="CDD" id="cd00065">
    <property type="entry name" value="FYVE_like_SF"/>
    <property type="match status" value="1"/>
</dbReference>
<evidence type="ECO:0000313" key="3">
    <source>
        <dbReference type="EMBL" id="CAG9332369.1"/>
    </source>
</evidence>